<evidence type="ECO:0000313" key="3">
    <source>
        <dbReference type="EMBL" id="CCI53445.1"/>
    </source>
</evidence>
<evidence type="ECO:0000313" key="4">
    <source>
        <dbReference type="Proteomes" id="UP000035720"/>
    </source>
</evidence>
<feature type="compositionally biased region" description="Low complexity" evidence="1">
    <location>
        <begin position="451"/>
        <end position="463"/>
    </location>
</feature>
<dbReference type="SMART" id="SM00507">
    <property type="entry name" value="HNHc"/>
    <property type="match status" value="1"/>
</dbReference>
<comment type="caution">
    <text evidence="3">The sequence shown here is derived from an EMBL/GenBank/DDBJ whole genome shotgun (WGS) entry which is preliminary data.</text>
</comment>
<dbReference type="AlphaFoldDB" id="A0A077MC69"/>
<dbReference type="Pfam" id="PF02720">
    <property type="entry name" value="DUF222"/>
    <property type="match status" value="1"/>
</dbReference>
<feature type="compositionally biased region" description="Polar residues" evidence="1">
    <location>
        <begin position="622"/>
        <end position="631"/>
    </location>
</feature>
<evidence type="ECO:0000259" key="2">
    <source>
        <dbReference type="SMART" id="SM00507"/>
    </source>
</evidence>
<reference evidence="3 4" key="1">
    <citation type="journal article" date="2013" name="ISME J.">
        <title>A metabolic model for members of the genus Tetrasphaera involved in enhanced biological phosphorus removal.</title>
        <authorList>
            <person name="Kristiansen R."/>
            <person name="Nguyen H.T.T."/>
            <person name="Saunders A.M."/>
            <person name="Nielsen J.L."/>
            <person name="Wimmer R."/>
            <person name="Le V.Q."/>
            <person name="McIlroy S.J."/>
            <person name="Petrovski S."/>
            <person name="Seviour R.J."/>
            <person name="Calteau A."/>
            <person name="Nielsen K.L."/>
            <person name="Nielsen P.H."/>
        </authorList>
    </citation>
    <scope>NUCLEOTIDE SEQUENCE [LARGE SCALE GENOMIC DNA]</scope>
    <source>
        <strain evidence="3 4">Ben 74</strain>
    </source>
</reference>
<dbReference type="STRING" id="1193518.BN13_390062"/>
<feature type="domain" description="HNH nuclease" evidence="2">
    <location>
        <begin position="529"/>
        <end position="579"/>
    </location>
</feature>
<proteinExistence type="predicted"/>
<dbReference type="CDD" id="cd00085">
    <property type="entry name" value="HNHc"/>
    <property type="match status" value="1"/>
</dbReference>
<feature type="region of interest" description="Disordered" evidence="1">
    <location>
        <begin position="126"/>
        <end position="150"/>
    </location>
</feature>
<name>A0A077MC69_9MICO</name>
<evidence type="ECO:0000256" key="1">
    <source>
        <dbReference type="SAM" id="MobiDB-lite"/>
    </source>
</evidence>
<keyword evidence="4" id="KW-1185">Reference proteome</keyword>
<feature type="region of interest" description="Disordered" evidence="1">
    <location>
        <begin position="622"/>
        <end position="641"/>
    </location>
</feature>
<protein>
    <recommendedName>
        <fullName evidence="2">HNH nuclease domain-containing protein</fullName>
    </recommendedName>
</protein>
<dbReference type="InterPro" id="IPR003870">
    <property type="entry name" value="DUF222"/>
</dbReference>
<sequence length="641" mass="67938">MTIAYLPNDRAGTSSRSFGGRWWDGEANRAEEDAARLRPSLPVGAPGWEPPVLVPAVDEFGEIVAYLLEDCSEEDVDYSSDWPPPDEGTWVTDEMSATGHEAYAAPAPSVTQRLRSLVDWFAGIEADSPDGSARDGGPAEVGGADSGSERHATAELIDVISGLERLKGCIDAAQARATLAFSRNTIRDALAEGRSLRAARQGVPGQVALARRCSPATADHHLTVARALPGLPQTRAALTAGWIDQRHAQAVVRETAVLSEEHRGQVDGMIGPRLVGSTPRRLGSIVARFAAELDPESVVAKHARALTDRGVWTRPAPDGMAYLTVFGPLTDIVGSLASVHRHATAVVAGHHEESDPLADRTHAQVMADTALRWLRGLSPGEAQPVALNLVMPATSLMNVPSSADSAEDVSPQNDAHEATWANDSPDEAEPSNRSVSLRGAAPSNGRAPRDSSASPESAAPAELATSANVPARIVGHGPLPAPLARAHLLRGLDPGDGAPATVWLRRIFTTPDGRDLAAVDSVRRLFPPWLREALILRDDRCRRPYCDALIRHADHVQPASEEGPTALANGQGLSARCNHTKDLPGFTSRVLSRREVAGYAAGPEDDPNTHLARQAGPSTHVTVLQTPTGHTYLSPAPPLTG</sequence>
<dbReference type="OrthoDB" id="5241234at2"/>
<gene>
    <name evidence="3" type="ORF">BN13_390062</name>
</gene>
<dbReference type="InterPro" id="IPR003615">
    <property type="entry name" value="HNH_nuc"/>
</dbReference>
<feature type="region of interest" description="Disordered" evidence="1">
    <location>
        <begin position="399"/>
        <end position="463"/>
    </location>
</feature>
<dbReference type="Proteomes" id="UP000035720">
    <property type="component" value="Unassembled WGS sequence"/>
</dbReference>
<organism evidence="3 4">
    <name type="scientific">Nostocoides jenkinsii Ben 74</name>
    <dbReference type="NCBI Taxonomy" id="1193518"/>
    <lineage>
        <taxon>Bacteria</taxon>
        <taxon>Bacillati</taxon>
        <taxon>Actinomycetota</taxon>
        <taxon>Actinomycetes</taxon>
        <taxon>Micrococcales</taxon>
        <taxon>Intrasporangiaceae</taxon>
        <taxon>Nostocoides</taxon>
    </lineage>
</organism>
<accession>A0A077MC69</accession>
<dbReference type="EMBL" id="CAJC01000149">
    <property type="protein sequence ID" value="CCI53445.1"/>
    <property type="molecule type" value="Genomic_DNA"/>
</dbReference>
<dbReference type="RefSeq" id="WP_048545757.1">
    <property type="nucleotide sequence ID" value="NZ_HF571038.1"/>
</dbReference>